<proteinExistence type="predicted"/>
<feature type="region of interest" description="Disordered" evidence="1">
    <location>
        <begin position="23"/>
        <end position="132"/>
    </location>
</feature>
<feature type="compositionally biased region" description="Basic and acidic residues" evidence="1">
    <location>
        <begin position="28"/>
        <end position="40"/>
    </location>
</feature>
<evidence type="ECO:0000313" key="3">
    <source>
        <dbReference type="EMBL" id="AQK82609.1"/>
    </source>
</evidence>
<sequence length="132" mass="14782">MSGKALLVVAVVLLVGVASRCSGSRGLHQQEEPPGRDRLVRRVAGQRPRLPGRRVQRLLRGQAADAAGRAVQRPRRRLRRPPPRGRRGLPQLRRRRRRWQVRLHHAAGQGLPPPPRRPPCSTRPTTPATITS</sequence>
<name>A0A1D6LT66_MAIZE</name>
<accession>A0A1D6LT66</accession>
<protein>
    <submittedName>
        <fullName evidence="3">Protodermal factor 1</fullName>
    </submittedName>
</protein>
<feature type="compositionally biased region" description="Basic residues" evidence="1">
    <location>
        <begin position="72"/>
        <end position="105"/>
    </location>
</feature>
<gene>
    <name evidence="3" type="ORF">ZEAMMB73_Zm00001d037000</name>
</gene>
<dbReference type="AlphaFoldDB" id="A0A1D6LT66"/>
<organism evidence="3">
    <name type="scientific">Zea mays</name>
    <name type="common">Maize</name>
    <dbReference type="NCBI Taxonomy" id="4577"/>
    <lineage>
        <taxon>Eukaryota</taxon>
        <taxon>Viridiplantae</taxon>
        <taxon>Streptophyta</taxon>
        <taxon>Embryophyta</taxon>
        <taxon>Tracheophyta</taxon>
        <taxon>Spermatophyta</taxon>
        <taxon>Magnoliopsida</taxon>
        <taxon>Liliopsida</taxon>
        <taxon>Poales</taxon>
        <taxon>Poaceae</taxon>
        <taxon>PACMAD clade</taxon>
        <taxon>Panicoideae</taxon>
        <taxon>Andropogonodae</taxon>
        <taxon>Andropogoneae</taxon>
        <taxon>Tripsacinae</taxon>
        <taxon>Zea</taxon>
    </lineage>
</organism>
<reference evidence="3" key="1">
    <citation type="submission" date="2015-12" db="EMBL/GenBank/DDBJ databases">
        <title>Update maize B73 reference genome by single molecule sequencing technologies.</title>
        <authorList>
            <consortium name="Maize Genome Sequencing Project"/>
            <person name="Ware D."/>
        </authorList>
    </citation>
    <scope>NUCLEOTIDE SEQUENCE</scope>
    <source>
        <tissue evidence="3">Seedling</tissue>
    </source>
</reference>
<evidence type="ECO:0000256" key="1">
    <source>
        <dbReference type="SAM" id="MobiDB-lite"/>
    </source>
</evidence>
<feature type="signal peptide" evidence="2">
    <location>
        <begin position="1"/>
        <end position="23"/>
    </location>
</feature>
<keyword evidence="2" id="KW-0732">Signal</keyword>
<evidence type="ECO:0000256" key="2">
    <source>
        <dbReference type="SAM" id="SignalP"/>
    </source>
</evidence>
<feature type="chain" id="PRO_5010806752" evidence="2">
    <location>
        <begin position="24"/>
        <end position="132"/>
    </location>
</feature>
<feature type="compositionally biased region" description="Low complexity" evidence="1">
    <location>
        <begin position="119"/>
        <end position="132"/>
    </location>
</feature>
<dbReference type="EMBL" id="CM000782">
    <property type="protein sequence ID" value="AQK82609.1"/>
    <property type="molecule type" value="Genomic_DNA"/>
</dbReference>